<evidence type="ECO:0000313" key="1">
    <source>
        <dbReference type="EMBL" id="KZT20867.1"/>
    </source>
</evidence>
<dbReference type="EMBL" id="KV425614">
    <property type="protein sequence ID" value="KZT20867.1"/>
    <property type="molecule type" value="Genomic_DNA"/>
</dbReference>
<reference evidence="1 2" key="1">
    <citation type="journal article" date="2016" name="Mol. Biol. Evol.">
        <title>Comparative Genomics of Early-Diverging Mushroom-Forming Fungi Provides Insights into the Origins of Lignocellulose Decay Capabilities.</title>
        <authorList>
            <person name="Nagy L.G."/>
            <person name="Riley R."/>
            <person name="Tritt A."/>
            <person name="Adam C."/>
            <person name="Daum C."/>
            <person name="Floudas D."/>
            <person name="Sun H."/>
            <person name="Yadav J.S."/>
            <person name="Pangilinan J."/>
            <person name="Larsson K.H."/>
            <person name="Matsuura K."/>
            <person name="Barry K."/>
            <person name="Labutti K."/>
            <person name="Kuo R."/>
            <person name="Ohm R.A."/>
            <person name="Bhattacharya S.S."/>
            <person name="Shirouzu T."/>
            <person name="Yoshinaga Y."/>
            <person name="Martin F.M."/>
            <person name="Grigoriev I.V."/>
            <person name="Hibbett D.S."/>
        </authorList>
    </citation>
    <scope>NUCLEOTIDE SEQUENCE [LARGE SCALE GENOMIC DNA]</scope>
    <source>
        <strain evidence="1 2">HHB14362 ss-1</strain>
    </source>
</reference>
<organism evidence="1 2">
    <name type="scientific">Neolentinus lepideus HHB14362 ss-1</name>
    <dbReference type="NCBI Taxonomy" id="1314782"/>
    <lineage>
        <taxon>Eukaryota</taxon>
        <taxon>Fungi</taxon>
        <taxon>Dikarya</taxon>
        <taxon>Basidiomycota</taxon>
        <taxon>Agaricomycotina</taxon>
        <taxon>Agaricomycetes</taxon>
        <taxon>Gloeophyllales</taxon>
        <taxon>Gloeophyllaceae</taxon>
        <taxon>Neolentinus</taxon>
    </lineage>
</organism>
<dbReference type="Proteomes" id="UP000076761">
    <property type="component" value="Unassembled WGS sequence"/>
</dbReference>
<dbReference type="AlphaFoldDB" id="A0A165PD88"/>
<sequence>MIPWVQRALATIHADDNRCLENTVIGLKTIAQDLKDTVRRPAAAIRFLDSVALFNCVEAVTRVIDRDLVQHLWTISTGRDAIDYNIVCAVLESLYDVGQACPTSWQWSTLWVPLLGVELTRLSSASDATTVVVRPPVVSERLMERWLTKLSSFISKNQADIIISLDETIFNELCAVSSNVDKYCELEYAKLVQQLIKTYKIHMAEESHKRLYKNLICLAEQYLYDPASSSVVRPGFDMASLKRTITNFARLDKLYAILASDRLRIDLLSLFSPDVLHGP</sequence>
<protein>
    <submittedName>
        <fullName evidence="1">Uncharacterized protein</fullName>
    </submittedName>
</protein>
<proteinExistence type="predicted"/>
<gene>
    <name evidence="1" type="ORF">NEOLEDRAFT_817217</name>
</gene>
<accession>A0A165PD88</accession>
<keyword evidence="2" id="KW-1185">Reference proteome</keyword>
<evidence type="ECO:0000313" key="2">
    <source>
        <dbReference type="Proteomes" id="UP000076761"/>
    </source>
</evidence>
<name>A0A165PD88_9AGAM</name>
<dbReference type="InParanoid" id="A0A165PD88"/>